<feature type="region of interest" description="Disordered" evidence="1">
    <location>
        <begin position="1"/>
        <end position="21"/>
    </location>
</feature>
<feature type="region of interest" description="Disordered" evidence="1">
    <location>
        <begin position="159"/>
        <end position="181"/>
    </location>
</feature>
<feature type="compositionally biased region" description="Low complexity" evidence="1">
    <location>
        <begin position="244"/>
        <end position="254"/>
    </location>
</feature>
<feature type="compositionally biased region" description="Low complexity" evidence="1">
    <location>
        <begin position="273"/>
        <end position="293"/>
    </location>
</feature>
<comment type="caution">
    <text evidence="3">The sequence shown here is derived from an EMBL/GenBank/DDBJ whole genome shotgun (WGS) entry which is preliminary data.</text>
</comment>
<proteinExistence type="predicted"/>
<evidence type="ECO:0000313" key="3">
    <source>
        <dbReference type="EMBL" id="KAL3757366.1"/>
    </source>
</evidence>
<dbReference type="EMBL" id="JALLBG020000268">
    <property type="protein sequence ID" value="KAL3757366.1"/>
    <property type="molecule type" value="Genomic_DNA"/>
</dbReference>
<gene>
    <name evidence="3" type="ORF">ACHAWU_008527</name>
</gene>
<dbReference type="AlphaFoldDB" id="A0ABD3M066"/>
<feature type="region of interest" description="Disordered" evidence="1">
    <location>
        <begin position="272"/>
        <end position="293"/>
    </location>
</feature>
<feature type="region of interest" description="Disordered" evidence="1">
    <location>
        <begin position="221"/>
        <end position="254"/>
    </location>
</feature>
<feature type="compositionally biased region" description="Polar residues" evidence="1">
    <location>
        <begin position="233"/>
        <end position="243"/>
    </location>
</feature>
<feature type="compositionally biased region" description="Basic residues" evidence="1">
    <location>
        <begin position="330"/>
        <end position="342"/>
    </location>
</feature>
<accession>A0ABD3M066</accession>
<feature type="region of interest" description="Disordered" evidence="1">
    <location>
        <begin position="311"/>
        <end position="352"/>
    </location>
</feature>
<feature type="compositionally biased region" description="Low complexity" evidence="1">
    <location>
        <begin position="314"/>
        <end position="329"/>
    </location>
</feature>
<protein>
    <recommendedName>
        <fullName evidence="2">DUF6824 domain-containing protein</fullName>
    </recommendedName>
</protein>
<reference evidence="3 4" key="1">
    <citation type="submission" date="2024-10" db="EMBL/GenBank/DDBJ databases">
        <title>Updated reference genomes for cyclostephanoid diatoms.</title>
        <authorList>
            <person name="Roberts W.R."/>
            <person name="Alverson A.J."/>
        </authorList>
    </citation>
    <scope>NUCLEOTIDE SEQUENCE [LARGE SCALE GENOMIC DNA]</scope>
    <source>
        <strain evidence="3 4">AJA232-27</strain>
    </source>
</reference>
<dbReference type="Proteomes" id="UP001530293">
    <property type="component" value="Unassembled WGS sequence"/>
</dbReference>
<dbReference type="Pfam" id="PF20710">
    <property type="entry name" value="DUF6824"/>
    <property type="match status" value="1"/>
</dbReference>
<organism evidence="3 4">
    <name type="scientific">Discostella pseudostelligera</name>
    <dbReference type="NCBI Taxonomy" id="259834"/>
    <lineage>
        <taxon>Eukaryota</taxon>
        <taxon>Sar</taxon>
        <taxon>Stramenopiles</taxon>
        <taxon>Ochrophyta</taxon>
        <taxon>Bacillariophyta</taxon>
        <taxon>Coscinodiscophyceae</taxon>
        <taxon>Thalassiosirophycidae</taxon>
        <taxon>Stephanodiscales</taxon>
        <taxon>Stephanodiscaceae</taxon>
        <taxon>Discostella</taxon>
    </lineage>
</organism>
<sequence length="445" mass="48783">MRLPRNIFAGSKPGSSRSMLSSDSLSMRSLMSDIDILSISDEIVATIGSSRSLLSGIELLPPPEDDDDDEARQASDTDSVDDEDEDKVYLPSRYTDKPIDQLIINFERVSTGDSVVPLDENIRNSSSEWGMTLDVDATALGTPLPTQLLDSICNDNATPSQGASYPTAVSYDDDQDIPTYTDESEPLKDVRAEAMKLLTGPMALSSRSWIDSDEGIISGPIEPSIFSVVPPENDTSSTNNDNGPPSSTATEPASSAEIVELYIYLNDPDIGTSASANPSQSSSATEPASSATESASSAEIIEYFIYLDDPDNGTSASANPSPASSTKSNNNKKKKSKRKSQRRQLSDHPVVPTDRDIFFGRGGYNNTHPGNIHFRKEALRIRSIYERLTKEEKYDFSLVLVETMKQENRRFLEKGTDGQWYEVNTEGARYKASQALRERLSKKKN</sequence>
<feature type="domain" description="DUF6824" evidence="2">
    <location>
        <begin position="356"/>
        <end position="438"/>
    </location>
</feature>
<feature type="region of interest" description="Disordered" evidence="1">
    <location>
        <begin position="58"/>
        <end position="92"/>
    </location>
</feature>
<keyword evidence="4" id="KW-1185">Reference proteome</keyword>
<name>A0ABD3M066_9STRA</name>
<evidence type="ECO:0000256" key="1">
    <source>
        <dbReference type="SAM" id="MobiDB-lite"/>
    </source>
</evidence>
<evidence type="ECO:0000313" key="4">
    <source>
        <dbReference type="Proteomes" id="UP001530293"/>
    </source>
</evidence>
<dbReference type="InterPro" id="IPR049227">
    <property type="entry name" value="DUF6824"/>
</dbReference>
<evidence type="ECO:0000259" key="2">
    <source>
        <dbReference type="Pfam" id="PF20710"/>
    </source>
</evidence>